<dbReference type="Proteomes" id="UP001501666">
    <property type="component" value="Unassembled WGS sequence"/>
</dbReference>
<organism evidence="2 3">
    <name type="scientific">Nonomuraea recticatena</name>
    <dbReference type="NCBI Taxonomy" id="46178"/>
    <lineage>
        <taxon>Bacteria</taxon>
        <taxon>Bacillati</taxon>
        <taxon>Actinomycetota</taxon>
        <taxon>Actinomycetes</taxon>
        <taxon>Streptosporangiales</taxon>
        <taxon>Streptosporangiaceae</taxon>
        <taxon>Nonomuraea</taxon>
    </lineage>
</organism>
<reference evidence="2 3" key="1">
    <citation type="journal article" date="2019" name="Int. J. Syst. Evol. Microbiol.">
        <title>The Global Catalogue of Microorganisms (GCM) 10K type strain sequencing project: providing services to taxonomists for standard genome sequencing and annotation.</title>
        <authorList>
            <consortium name="The Broad Institute Genomics Platform"/>
            <consortium name="The Broad Institute Genome Sequencing Center for Infectious Disease"/>
            <person name="Wu L."/>
            <person name="Ma J."/>
        </authorList>
    </citation>
    <scope>NUCLEOTIDE SEQUENCE [LARGE SCALE GENOMIC DNA]</scope>
    <source>
        <strain evidence="2 3">JCM 6835</strain>
    </source>
</reference>
<dbReference type="InterPro" id="IPR036291">
    <property type="entry name" value="NAD(P)-bd_dom_sf"/>
</dbReference>
<dbReference type="RefSeq" id="WP_346155970.1">
    <property type="nucleotide sequence ID" value="NZ_BAAATE010000044.1"/>
</dbReference>
<dbReference type="SUPFAM" id="SSF51735">
    <property type="entry name" value="NAD(P)-binding Rossmann-fold domains"/>
    <property type="match status" value="1"/>
</dbReference>
<dbReference type="Pfam" id="PF13460">
    <property type="entry name" value="NAD_binding_10"/>
    <property type="match status" value="1"/>
</dbReference>
<gene>
    <name evidence="2" type="ORF">GCM10010412_090580</name>
</gene>
<evidence type="ECO:0000313" key="2">
    <source>
        <dbReference type="EMBL" id="GAA2696535.1"/>
    </source>
</evidence>
<comment type="caution">
    <text evidence="2">The sequence shown here is derived from an EMBL/GenBank/DDBJ whole genome shotgun (WGS) entry which is preliminary data.</text>
</comment>
<dbReference type="InterPro" id="IPR016040">
    <property type="entry name" value="NAD(P)-bd_dom"/>
</dbReference>
<sequence length="70" mass="7705">MERTLAAGDTDWTVLRPPYLTNDPPAGRYRTAMDANVAGWSLARGDLARAMLDVLDRPATIRRVVGVGRH</sequence>
<protein>
    <recommendedName>
        <fullName evidence="1">NAD(P)-binding domain-containing protein</fullName>
    </recommendedName>
</protein>
<dbReference type="EMBL" id="BAAATE010000044">
    <property type="protein sequence ID" value="GAA2696535.1"/>
    <property type="molecule type" value="Genomic_DNA"/>
</dbReference>
<feature type="domain" description="NAD(P)-binding" evidence="1">
    <location>
        <begin position="1"/>
        <end position="58"/>
    </location>
</feature>
<name>A0ABN3T891_9ACTN</name>
<evidence type="ECO:0000259" key="1">
    <source>
        <dbReference type="Pfam" id="PF13460"/>
    </source>
</evidence>
<evidence type="ECO:0000313" key="3">
    <source>
        <dbReference type="Proteomes" id="UP001501666"/>
    </source>
</evidence>
<proteinExistence type="predicted"/>
<keyword evidence="3" id="KW-1185">Reference proteome</keyword>
<accession>A0ABN3T891</accession>
<dbReference type="Gene3D" id="3.40.50.720">
    <property type="entry name" value="NAD(P)-binding Rossmann-like Domain"/>
    <property type="match status" value="1"/>
</dbReference>